<dbReference type="InterPro" id="IPR020846">
    <property type="entry name" value="MFS_dom"/>
</dbReference>
<sequence>MTASTATLRSSGARRRGGTPLLLALGLTLFASVSTELLPPALILGMSSTLGVDAAAVGALVTVWAVTIVVCTVPAVRLTRRLPRRALLTASLLLFAAATLVVALVPSFAVVVAARIVSALAAAVSWSVVFAYVPRLVPEERLGRAMAIVLGGGTLASVLGVPIGAALAAAGGWQWAFLGAAVLLALSAAALARGLPALDPPGDDGRSRRGIDRSAIPVGALLGAGALLLTGYMTVYAFIVPVLGAAGVRPVQASAVLLAAGIAGAVALVAGGALGDRFPDGTLLVLVATIAAGAVLLAVATSPGAAIAGAVALGFGIGGLPPVFQARIARTASPAFRDLAVSLFVVILNVGIAAGSATGAAILGTGGLGTLAVVASALAVAALLAFALTLAVTRQTSRRQRP</sequence>
<dbReference type="GO" id="GO:0022857">
    <property type="term" value="F:transmembrane transporter activity"/>
    <property type="evidence" value="ECO:0007669"/>
    <property type="project" value="InterPro"/>
</dbReference>
<keyword evidence="5 6" id="KW-0472">Membrane</keyword>
<dbReference type="PROSITE" id="PS50850">
    <property type="entry name" value="MFS"/>
    <property type="match status" value="1"/>
</dbReference>
<evidence type="ECO:0000256" key="6">
    <source>
        <dbReference type="SAM" id="Phobius"/>
    </source>
</evidence>
<comment type="subcellular location">
    <subcellularLocation>
        <location evidence="1">Cell membrane</location>
        <topology evidence="1">Multi-pass membrane protein</topology>
    </subcellularLocation>
</comment>
<dbReference type="InterPro" id="IPR011701">
    <property type="entry name" value="MFS"/>
</dbReference>
<dbReference type="Gene3D" id="1.20.1250.20">
    <property type="entry name" value="MFS general substrate transporter like domains"/>
    <property type="match status" value="1"/>
</dbReference>
<evidence type="ECO:0000256" key="5">
    <source>
        <dbReference type="ARBA" id="ARBA00023136"/>
    </source>
</evidence>
<evidence type="ECO:0000313" key="8">
    <source>
        <dbReference type="EMBL" id="XBM46512.1"/>
    </source>
</evidence>
<dbReference type="RefSeq" id="WP_348786497.1">
    <property type="nucleotide sequence ID" value="NZ_CP157390.1"/>
</dbReference>
<dbReference type="SUPFAM" id="SSF103473">
    <property type="entry name" value="MFS general substrate transporter"/>
    <property type="match status" value="1"/>
</dbReference>
<feature type="transmembrane region" description="Helical" evidence="6">
    <location>
        <begin position="336"/>
        <end position="362"/>
    </location>
</feature>
<feature type="transmembrane region" description="Helical" evidence="6">
    <location>
        <begin position="54"/>
        <end position="75"/>
    </location>
</feature>
<feature type="domain" description="Major facilitator superfamily (MFS) profile" evidence="7">
    <location>
        <begin position="20"/>
        <end position="394"/>
    </location>
</feature>
<gene>
    <name evidence="8" type="ORF">AAME72_10435</name>
</gene>
<dbReference type="EMBL" id="CP157390">
    <property type="protein sequence ID" value="XBM46512.1"/>
    <property type="molecule type" value="Genomic_DNA"/>
</dbReference>
<evidence type="ECO:0000256" key="2">
    <source>
        <dbReference type="ARBA" id="ARBA00022475"/>
    </source>
</evidence>
<proteinExistence type="predicted"/>
<dbReference type="GO" id="GO:0005886">
    <property type="term" value="C:plasma membrane"/>
    <property type="evidence" value="ECO:0007669"/>
    <property type="project" value="UniProtKB-SubCell"/>
</dbReference>
<feature type="transmembrane region" description="Helical" evidence="6">
    <location>
        <begin position="175"/>
        <end position="195"/>
    </location>
</feature>
<evidence type="ECO:0000256" key="3">
    <source>
        <dbReference type="ARBA" id="ARBA00022692"/>
    </source>
</evidence>
<feature type="transmembrane region" description="Helical" evidence="6">
    <location>
        <begin position="87"/>
        <end position="106"/>
    </location>
</feature>
<reference evidence="8" key="1">
    <citation type="submission" date="2024-05" db="EMBL/GenBank/DDBJ databases">
        <title>The Natural Products Discovery Center: Release of the First 8490 Sequenced Strains for Exploring Actinobacteria Biosynthetic Diversity.</title>
        <authorList>
            <person name="Kalkreuter E."/>
            <person name="Kautsar S.A."/>
            <person name="Yang D."/>
            <person name="Bader C.D."/>
            <person name="Teijaro C.N."/>
            <person name="Fluegel L."/>
            <person name="Davis C.M."/>
            <person name="Simpson J.R."/>
            <person name="Lauterbach L."/>
            <person name="Steele A.D."/>
            <person name="Gui C."/>
            <person name="Meng S."/>
            <person name="Li G."/>
            <person name="Viehrig K."/>
            <person name="Ye F."/>
            <person name="Su P."/>
            <person name="Kiefer A.F."/>
            <person name="Nichols A."/>
            <person name="Cepeda A.J."/>
            <person name="Yan W."/>
            <person name="Fan B."/>
            <person name="Jiang Y."/>
            <person name="Adhikari A."/>
            <person name="Zheng C.-J."/>
            <person name="Schuster L."/>
            <person name="Cowan T.M."/>
            <person name="Smanski M.J."/>
            <person name="Chevrette M.G."/>
            <person name="de Carvalho L.P.S."/>
            <person name="Shen B."/>
        </authorList>
    </citation>
    <scope>NUCLEOTIDE SEQUENCE</scope>
    <source>
        <strain evidence="8">NPDC080035</strain>
    </source>
</reference>
<dbReference type="InterPro" id="IPR036259">
    <property type="entry name" value="MFS_trans_sf"/>
</dbReference>
<feature type="transmembrane region" description="Helical" evidence="6">
    <location>
        <begin position="368"/>
        <end position="392"/>
    </location>
</feature>
<feature type="transmembrane region" description="Helical" evidence="6">
    <location>
        <begin position="21"/>
        <end position="42"/>
    </location>
</feature>
<feature type="transmembrane region" description="Helical" evidence="6">
    <location>
        <begin position="281"/>
        <end position="300"/>
    </location>
</feature>
<feature type="transmembrane region" description="Helical" evidence="6">
    <location>
        <begin position="216"/>
        <end position="239"/>
    </location>
</feature>
<organism evidence="8">
    <name type="scientific">Leifsonia sp. NPDC080035</name>
    <dbReference type="NCBI Taxonomy" id="3143936"/>
    <lineage>
        <taxon>Bacteria</taxon>
        <taxon>Bacillati</taxon>
        <taxon>Actinomycetota</taxon>
        <taxon>Actinomycetes</taxon>
        <taxon>Micrococcales</taxon>
        <taxon>Microbacteriaceae</taxon>
        <taxon>Leifsonia</taxon>
    </lineage>
</organism>
<evidence type="ECO:0000256" key="1">
    <source>
        <dbReference type="ARBA" id="ARBA00004651"/>
    </source>
</evidence>
<feature type="transmembrane region" description="Helical" evidence="6">
    <location>
        <begin position="251"/>
        <end position="274"/>
    </location>
</feature>
<protein>
    <submittedName>
        <fullName evidence="8">MFS transporter</fullName>
    </submittedName>
</protein>
<feature type="transmembrane region" description="Helical" evidence="6">
    <location>
        <begin position="112"/>
        <end position="133"/>
    </location>
</feature>
<keyword evidence="2" id="KW-1003">Cell membrane</keyword>
<dbReference type="AlphaFoldDB" id="A0AAU7G7D0"/>
<keyword evidence="3 6" id="KW-0812">Transmembrane</keyword>
<feature type="transmembrane region" description="Helical" evidence="6">
    <location>
        <begin position="145"/>
        <end position="169"/>
    </location>
</feature>
<accession>A0AAU7G7D0</accession>
<name>A0AAU7G7D0_9MICO</name>
<dbReference type="PANTHER" id="PTHR43124:SF3">
    <property type="entry name" value="CHLORAMPHENICOL EFFLUX PUMP RV0191"/>
    <property type="match status" value="1"/>
</dbReference>
<evidence type="ECO:0000256" key="4">
    <source>
        <dbReference type="ARBA" id="ARBA00022989"/>
    </source>
</evidence>
<dbReference type="PANTHER" id="PTHR43124">
    <property type="entry name" value="PURINE EFFLUX PUMP PBUE"/>
    <property type="match status" value="1"/>
</dbReference>
<dbReference type="Pfam" id="PF07690">
    <property type="entry name" value="MFS_1"/>
    <property type="match status" value="1"/>
</dbReference>
<evidence type="ECO:0000259" key="7">
    <source>
        <dbReference type="PROSITE" id="PS50850"/>
    </source>
</evidence>
<dbReference type="InterPro" id="IPR050189">
    <property type="entry name" value="MFS_Efflux_Transporters"/>
</dbReference>
<feature type="transmembrane region" description="Helical" evidence="6">
    <location>
        <begin position="306"/>
        <end position="324"/>
    </location>
</feature>
<keyword evidence="4 6" id="KW-1133">Transmembrane helix</keyword>